<dbReference type="Gene3D" id="3.90.1300.10">
    <property type="entry name" value="Amidase signature (AS) domain"/>
    <property type="match status" value="1"/>
</dbReference>
<dbReference type="Proteomes" id="UP001185755">
    <property type="component" value="Unassembled WGS sequence"/>
</dbReference>
<comment type="similarity">
    <text evidence="2">Belongs to the amidase family.</text>
</comment>
<dbReference type="InterPro" id="IPR023631">
    <property type="entry name" value="Amidase_dom"/>
</dbReference>
<evidence type="ECO:0000256" key="3">
    <source>
        <dbReference type="ARBA" id="ARBA00012922"/>
    </source>
</evidence>
<dbReference type="PANTHER" id="PTHR11895">
    <property type="entry name" value="TRANSAMIDASE"/>
    <property type="match status" value="1"/>
</dbReference>
<evidence type="ECO:0000256" key="1">
    <source>
        <dbReference type="ARBA" id="ARBA00001311"/>
    </source>
</evidence>
<keyword evidence="7" id="KW-1185">Reference proteome</keyword>
<feature type="region of interest" description="Disordered" evidence="4">
    <location>
        <begin position="142"/>
        <end position="168"/>
    </location>
</feature>
<dbReference type="PROSITE" id="PS00571">
    <property type="entry name" value="AMIDASES"/>
    <property type="match status" value="1"/>
</dbReference>
<evidence type="ECO:0000313" key="6">
    <source>
        <dbReference type="EMBL" id="MDV6263970.1"/>
    </source>
</evidence>
<comment type="catalytic activity">
    <reaction evidence="1">
        <text>a monocarboxylic acid amide + H2O = a monocarboxylate + NH4(+)</text>
        <dbReference type="Rhea" id="RHEA:12020"/>
        <dbReference type="ChEBI" id="CHEBI:15377"/>
        <dbReference type="ChEBI" id="CHEBI:28938"/>
        <dbReference type="ChEBI" id="CHEBI:35757"/>
        <dbReference type="ChEBI" id="CHEBI:83628"/>
        <dbReference type="EC" id="3.5.1.4"/>
    </reaction>
</comment>
<reference evidence="6 7" key="1">
    <citation type="submission" date="2023-10" db="EMBL/GenBank/DDBJ databases">
        <title>Development of a sustainable strategy for remediation of hydrocarbon-contaminated territories based on the waste exchange concept.</title>
        <authorList>
            <person name="Krivoruchko A."/>
        </authorList>
    </citation>
    <scope>NUCLEOTIDE SEQUENCE [LARGE SCALE GENOMIC DNA]</scope>
    <source>
        <strain evidence="6 7">IEGM 1323</strain>
    </source>
</reference>
<evidence type="ECO:0000256" key="4">
    <source>
        <dbReference type="SAM" id="MobiDB-lite"/>
    </source>
</evidence>
<proteinExistence type="inferred from homology"/>
<accession>A0ABU4BIG1</accession>
<dbReference type="InterPro" id="IPR036928">
    <property type="entry name" value="AS_sf"/>
</dbReference>
<organism evidence="6 7">
    <name type="scientific">Rhodococcoides yunnanense</name>
    <dbReference type="NCBI Taxonomy" id="278209"/>
    <lineage>
        <taxon>Bacteria</taxon>
        <taxon>Bacillati</taxon>
        <taxon>Actinomycetota</taxon>
        <taxon>Actinomycetes</taxon>
        <taxon>Mycobacteriales</taxon>
        <taxon>Nocardiaceae</taxon>
        <taxon>Rhodococcoides</taxon>
    </lineage>
</organism>
<sequence length="469" mass="49016">MTTTESGLTQHTSDLTWKSADELRHLYAGHEVSPVEVARAHLDRIGRCNDQVNAYVTVTEERALADARAAERMWLDHNDASPAPLLGVPFALKDLVPTAGIRTAKGSQRFHDWVPEKNSPLAERMLSSGGVFLGKTTTSEMGWKADSGNRVNGPARNPHSLSHTAGGSSGGAAAAVAAGMATLAQGGDGAGSVRIPAAFCGVVGIKPSTGVIPYFPPTPLGSMVANGPLARTVADAALLLDALSGPDYRDPTSLTVTAGGYRAACDRPTRALRIAYIPELGGRAPEKEVADAVAAAVARLSSAGHHVDVVDTTPRDRFDLLHVIWTTGFASLFPGGGIDLDPGLAAVIDQASQFTGSDLAAAHLAREHYKAAISDLLAPYDIAITPTVSVPAFEAGADHPVFVDGESANYLDWAWLTYTFNLSEHPAISLPCASTLTGLPIGIQLIGRHHRDRDLIAAAASIESIVGIS</sequence>
<evidence type="ECO:0000313" key="7">
    <source>
        <dbReference type="Proteomes" id="UP001185755"/>
    </source>
</evidence>
<dbReference type="EC" id="3.5.1.4" evidence="3"/>
<gene>
    <name evidence="6" type="ORF">R3P96_21745</name>
</gene>
<protein>
    <recommendedName>
        <fullName evidence="3">amidase</fullName>
        <ecNumber evidence="3">3.5.1.4</ecNumber>
    </recommendedName>
</protein>
<dbReference type="EMBL" id="JAWLJX010000009">
    <property type="protein sequence ID" value="MDV6263970.1"/>
    <property type="molecule type" value="Genomic_DNA"/>
</dbReference>
<dbReference type="SUPFAM" id="SSF75304">
    <property type="entry name" value="Amidase signature (AS) enzymes"/>
    <property type="match status" value="1"/>
</dbReference>
<dbReference type="PANTHER" id="PTHR11895:SF7">
    <property type="entry name" value="GLUTAMYL-TRNA(GLN) AMIDOTRANSFERASE SUBUNIT A, MITOCHONDRIAL"/>
    <property type="match status" value="1"/>
</dbReference>
<dbReference type="RefSeq" id="WP_317566092.1">
    <property type="nucleotide sequence ID" value="NZ_JAWLJX010000009.1"/>
</dbReference>
<evidence type="ECO:0000259" key="5">
    <source>
        <dbReference type="Pfam" id="PF01425"/>
    </source>
</evidence>
<dbReference type="InterPro" id="IPR020556">
    <property type="entry name" value="Amidase_CS"/>
</dbReference>
<name>A0ABU4BIG1_9NOCA</name>
<evidence type="ECO:0000256" key="2">
    <source>
        <dbReference type="ARBA" id="ARBA00009199"/>
    </source>
</evidence>
<dbReference type="Pfam" id="PF01425">
    <property type="entry name" value="Amidase"/>
    <property type="match status" value="1"/>
</dbReference>
<feature type="domain" description="Amidase" evidence="5">
    <location>
        <begin position="36"/>
        <end position="455"/>
    </location>
</feature>
<comment type="caution">
    <text evidence="6">The sequence shown here is derived from an EMBL/GenBank/DDBJ whole genome shotgun (WGS) entry which is preliminary data.</text>
</comment>
<dbReference type="InterPro" id="IPR000120">
    <property type="entry name" value="Amidase"/>
</dbReference>